<reference evidence="3" key="1">
    <citation type="journal article" date="2010" name="Nat. Biotechnol.">
        <title>Draft genome sequence of the oilseed species Ricinus communis.</title>
        <authorList>
            <person name="Chan A.P."/>
            <person name="Crabtree J."/>
            <person name="Zhao Q."/>
            <person name="Lorenzi H."/>
            <person name="Orvis J."/>
            <person name="Puiu D."/>
            <person name="Melake-Berhan A."/>
            <person name="Jones K.M."/>
            <person name="Redman J."/>
            <person name="Chen G."/>
            <person name="Cahoon E.B."/>
            <person name="Gedil M."/>
            <person name="Stanke M."/>
            <person name="Haas B.J."/>
            <person name="Wortman J.R."/>
            <person name="Fraser-Liggett C.M."/>
            <person name="Ravel J."/>
            <person name="Rabinowicz P.D."/>
        </authorList>
    </citation>
    <scope>NUCLEOTIDE SEQUENCE [LARGE SCALE GENOMIC DNA]</scope>
    <source>
        <strain evidence="3">cv. Hale</strain>
    </source>
</reference>
<dbReference type="InParanoid" id="B9TQW5"/>
<name>B9TQW5_RICCO</name>
<gene>
    <name evidence="2" type="ORF">RCOM_2100740</name>
</gene>
<evidence type="ECO:0000256" key="1">
    <source>
        <dbReference type="SAM" id="MobiDB-lite"/>
    </source>
</evidence>
<organism evidence="2 3">
    <name type="scientific">Ricinus communis</name>
    <name type="common">Castor bean</name>
    <dbReference type="NCBI Taxonomy" id="3988"/>
    <lineage>
        <taxon>Eukaryota</taxon>
        <taxon>Viridiplantae</taxon>
        <taxon>Streptophyta</taxon>
        <taxon>Embryophyta</taxon>
        <taxon>Tracheophyta</taxon>
        <taxon>Spermatophyta</taxon>
        <taxon>Magnoliopsida</taxon>
        <taxon>eudicotyledons</taxon>
        <taxon>Gunneridae</taxon>
        <taxon>Pentapetalae</taxon>
        <taxon>rosids</taxon>
        <taxon>fabids</taxon>
        <taxon>Malpighiales</taxon>
        <taxon>Euphorbiaceae</taxon>
        <taxon>Acalyphoideae</taxon>
        <taxon>Acalypheae</taxon>
        <taxon>Ricinus</taxon>
    </lineage>
</organism>
<sequence>MSKPRSSRACRRAVSLAAPERRAGLRQPRTGSGGERGIRRRSELTGRLVRAYVSSETITCKSGVDLALAFDGLLRSL</sequence>
<evidence type="ECO:0000313" key="3">
    <source>
        <dbReference type="Proteomes" id="UP000008311"/>
    </source>
</evidence>
<feature type="region of interest" description="Disordered" evidence="1">
    <location>
        <begin position="1"/>
        <end position="39"/>
    </location>
</feature>
<dbReference type="EMBL" id="EQ999471">
    <property type="protein sequence ID" value="EEF21749.1"/>
    <property type="molecule type" value="Genomic_DNA"/>
</dbReference>
<protein>
    <submittedName>
        <fullName evidence="2">Uncharacterized protein</fullName>
    </submittedName>
</protein>
<evidence type="ECO:0000313" key="2">
    <source>
        <dbReference type="EMBL" id="EEF21749.1"/>
    </source>
</evidence>
<feature type="compositionally biased region" description="Basic residues" evidence="1">
    <location>
        <begin position="1"/>
        <end position="11"/>
    </location>
</feature>
<keyword evidence="3" id="KW-1185">Reference proteome</keyword>
<dbReference type="AlphaFoldDB" id="B9TQW5"/>
<proteinExistence type="predicted"/>
<accession>B9TQW5</accession>
<dbReference type="Proteomes" id="UP000008311">
    <property type="component" value="Unassembled WGS sequence"/>
</dbReference>
<feature type="non-terminal residue" evidence="2">
    <location>
        <position position="77"/>
    </location>
</feature>